<feature type="compositionally biased region" description="Basic and acidic residues" evidence="1">
    <location>
        <begin position="7"/>
        <end position="17"/>
    </location>
</feature>
<feature type="compositionally biased region" description="Pro residues" evidence="1">
    <location>
        <begin position="55"/>
        <end position="73"/>
    </location>
</feature>
<proteinExistence type="predicted"/>
<accession>D8UGT8</accession>
<evidence type="ECO:0000313" key="3">
    <source>
        <dbReference type="Proteomes" id="UP000001058"/>
    </source>
</evidence>
<dbReference type="AlphaFoldDB" id="D8UGT8"/>
<evidence type="ECO:0000256" key="1">
    <source>
        <dbReference type="SAM" id="MobiDB-lite"/>
    </source>
</evidence>
<keyword evidence="3" id="KW-1185">Reference proteome</keyword>
<feature type="region of interest" description="Disordered" evidence="1">
    <location>
        <begin position="49"/>
        <end position="73"/>
    </location>
</feature>
<dbReference type="EMBL" id="GL378402">
    <property type="protein sequence ID" value="EFJ41009.1"/>
    <property type="molecule type" value="Genomic_DNA"/>
</dbReference>
<sequence>MAPTAHEPADCQTDKAHGAHKRRAEKTKPRLNVLPGPYFARTFPICRRTLERRPSPPPPPPLPDGARHPAPPPLGIIAAASCTVATEAAQLPPFDVHRVVPLMTSALPGDDATATVAVAVAAAVAPVGGCCV</sequence>
<protein>
    <submittedName>
        <fullName evidence="2">Uncharacterized protein</fullName>
    </submittedName>
</protein>
<gene>
    <name evidence="2" type="ORF">VOLCADRAFT_99010</name>
</gene>
<feature type="region of interest" description="Disordered" evidence="1">
    <location>
        <begin position="1"/>
        <end position="35"/>
    </location>
</feature>
<dbReference type="KEGG" id="vcn:VOLCADRAFT_99010"/>
<dbReference type="InParanoid" id="D8UGT8"/>
<dbReference type="GeneID" id="9622999"/>
<evidence type="ECO:0000313" key="2">
    <source>
        <dbReference type="EMBL" id="EFJ41009.1"/>
    </source>
</evidence>
<dbReference type="RefSeq" id="XP_002957873.1">
    <property type="nucleotide sequence ID" value="XM_002957827.1"/>
</dbReference>
<name>D8UGT8_VOLCA</name>
<dbReference type="Proteomes" id="UP000001058">
    <property type="component" value="Unassembled WGS sequence"/>
</dbReference>
<reference evidence="2 3" key="1">
    <citation type="journal article" date="2010" name="Science">
        <title>Genomic analysis of organismal complexity in the multicellular green alga Volvox carteri.</title>
        <authorList>
            <person name="Prochnik S.E."/>
            <person name="Umen J."/>
            <person name="Nedelcu A.M."/>
            <person name="Hallmann A."/>
            <person name="Miller S.M."/>
            <person name="Nishii I."/>
            <person name="Ferris P."/>
            <person name="Kuo A."/>
            <person name="Mitros T."/>
            <person name="Fritz-Laylin L.K."/>
            <person name="Hellsten U."/>
            <person name="Chapman J."/>
            <person name="Simakov O."/>
            <person name="Rensing S.A."/>
            <person name="Terry A."/>
            <person name="Pangilinan J."/>
            <person name="Kapitonov V."/>
            <person name="Jurka J."/>
            <person name="Salamov A."/>
            <person name="Shapiro H."/>
            <person name="Schmutz J."/>
            <person name="Grimwood J."/>
            <person name="Lindquist E."/>
            <person name="Lucas S."/>
            <person name="Grigoriev I.V."/>
            <person name="Schmitt R."/>
            <person name="Kirk D."/>
            <person name="Rokhsar D.S."/>
        </authorList>
    </citation>
    <scope>NUCLEOTIDE SEQUENCE [LARGE SCALE GENOMIC DNA]</scope>
    <source>
        <strain evidence="3">f. Nagariensis / Eve</strain>
    </source>
</reference>
<organism evidence="3">
    <name type="scientific">Volvox carteri f. nagariensis</name>
    <dbReference type="NCBI Taxonomy" id="3068"/>
    <lineage>
        <taxon>Eukaryota</taxon>
        <taxon>Viridiplantae</taxon>
        <taxon>Chlorophyta</taxon>
        <taxon>core chlorophytes</taxon>
        <taxon>Chlorophyceae</taxon>
        <taxon>CS clade</taxon>
        <taxon>Chlamydomonadales</taxon>
        <taxon>Volvocaceae</taxon>
        <taxon>Volvox</taxon>
    </lineage>
</organism>